<evidence type="ECO:0008006" key="3">
    <source>
        <dbReference type="Google" id="ProtNLM"/>
    </source>
</evidence>
<protein>
    <recommendedName>
        <fullName evidence="3">Aminotransferase-like plant mobile domain-containing protein</fullName>
    </recommendedName>
</protein>
<sequence length="165" mass="18316">MAEGLYLPYATDRRPKDTPTVCKVLYLVTDQRLPNHGQVQQLGPSALAATAIGLWTVSCVVLGLSGACHHSLCQAAHQGTTDSAGCTPLLMSWIYQRFFSEWGTWMSVVPLVCFNLVEFHQVDRVKRQFNGEQLVSGASTKNKTKGLLHINNFTSLDIIYYNRIA</sequence>
<dbReference type="EMBL" id="SDMP01000020">
    <property type="protein sequence ID" value="RYQ83504.1"/>
    <property type="molecule type" value="Genomic_DNA"/>
</dbReference>
<gene>
    <name evidence="1" type="ORF">Ahy_B10g102199</name>
</gene>
<dbReference type="AlphaFoldDB" id="A0A444X1A5"/>
<dbReference type="Proteomes" id="UP000289738">
    <property type="component" value="Chromosome B10"/>
</dbReference>
<accession>A0A444X1A5</accession>
<reference evidence="1 2" key="1">
    <citation type="submission" date="2019-01" db="EMBL/GenBank/DDBJ databases">
        <title>Sequencing of cultivated peanut Arachis hypogaea provides insights into genome evolution and oil improvement.</title>
        <authorList>
            <person name="Chen X."/>
        </authorList>
    </citation>
    <scope>NUCLEOTIDE SEQUENCE [LARGE SCALE GENOMIC DNA]</scope>
    <source>
        <strain evidence="2">cv. Fuhuasheng</strain>
        <tissue evidence="1">Leaves</tissue>
    </source>
</reference>
<evidence type="ECO:0000313" key="1">
    <source>
        <dbReference type="EMBL" id="RYQ83504.1"/>
    </source>
</evidence>
<keyword evidence="2" id="KW-1185">Reference proteome</keyword>
<name>A0A444X1A5_ARAHY</name>
<proteinExistence type="predicted"/>
<evidence type="ECO:0000313" key="2">
    <source>
        <dbReference type="Proteomes" id="UP000289738"/>
    </source>
</evidence>
<organism evidence="1 2">
    <name type="scientific">Arachis hypogaea</name>
    <name type="common">Peanut</name>
    <dbReference type="NCBI Taxonomy" id="3818"/>
    <lineage>
        <taxon>Eukaryota</taxon>
        <taxon>Viridiplantae</taxon>
        <taxon>Streptophyta</taxon>
        <taxon>Embryophyta</taxon>
        <taxon>Tracheophyta</taxon>
        <taxon>Spermatophyta</taxon>
        <taxon>Magnoliopsida</taxon>
        <taxon>eudicotyledons</taxon>
        <taxon>Gunneridae</taxon>
        <taxon>Pentapetalae</taxon>
        <taxon>rosids</taxon>
        <taxon>fabids</taxon>
        <taxon>Fabales</taxon>
        <taxon>Fabaceae</taxon>
        <taxon>Papilionoideae</taxon>
        <taxon>50 kb inversion clade</taxon>
        <taxon>dalbergioids sensu lato</taxon>
        <taxon>Dalbergieae</taxon>
        <taxon>Pterocarpus clade</taxon>
        <taxon>Arachis</taxon>
    </lineage>
</organism>
<comment type="caution">
    <text evidence="1">The sequence shown here is derived from an EMBL/GenBank/DDBJ whole genome shotgun (WGS) entry which is preliminary data.</text>
</comment>